<evidence type="ECO:0000256" key="4">
    <source>
        <dbReference type="ARBA" id="ARBA00022692"/>
    </source>
</evidence>
<evidence type="ECO:0000256" key="7">
    <source>
        <dbReference type="RuleBase" id="RU363032"/>
    </source>
</evidence>
<dbReference type="PROSITE" id="PS50928">
    <property type="entry name" value="ABC_TM1"/>
    <property type="match status" value="1"/>
</dbReference>
<evidence type="ECO:0000256" key="2">
    <source>
        <dbReference type="ARBA" id="ARBA00022448"/>
    </source>
</evidence>
<feature type="transmembrane region" description="Helical" evidence="7">
    <location>
        <begin position="129"/>
        <end position="150"/>
    </location>
</feature>
<dbReference type="RefSeq" id="WP_066862203.1">
    <property type="nucleotide sequence ID" value="NZ_CALCKC010000127.1"/>
</dbReference>
<feature type="transmembrane region" description="Helical" evidence="7">
    <location>
        <begin position="99"/>
        <end position="123"/>
    </location>
</feature>
<evidence type="ECO:0000256" key="1">
    <source>
        <dbReference type="ARBA" id="ARBA00004651"/>
    </source>
</evidence>
<dbReference type="Gene3D" id="1.10.3720.10">
    <property type="entry name" value="MetI-like"/>
    <property type="match status" value="1"/>
</dbReference>
<dbReference type="PANTHER" id="PTHR30151">
    <property type="entry name" value="ALKANE SULFONATE ABC TRANSPORTER-RELATED, MEMBRANE SUBUNIT"/>
    <property type="match status" value="1"/>
</dbReference>
<keyword evidence="10" id="KW-1185">Reference proteome</keyword>
<gene>
    <name evidence="9" type="ORF">NE695_03225</name>
</gene>
<feature type="domain" description="ABC transmembrane type-1" evidence="8">
    <location>
        <begin position="62"/>
        <end position="246"/>
    </location>
</feature>
<dbReference type="Pfam" id="PF00528">
    <property type="entry name" value="BPD_transp_1"/>
    <property type="match status" value="1"/>
</dbReference>
<comment type="subcellular location">
    <subcellularLocation>
        <location evidence="1 7">Cell membrane</location>
        <topology evidence="1 7">Multi-pass membrane protein</topology>
    </subcellularLocation>
</comment>
<keyword evidence="6 7" id="KW-0472">Membrane</keyword>
<feature type="transmembrane region" description="Helical" evidence="7">
    <location>
        <begin position="228"/>
        <end position="250"/>
    </location>
</feature>
<protein>
    <submittedName>
        <fullName evidence="9">ABC transporter permease subunit</fullName>
    </submittedName>
</protein>
<proteinExistence type="inferred from homology"/>
<evidence type="ECO:0000256" key="6">
    <source>
        <dbReference type="ARBA" id="ARBA00023136"/>
    </source>
</evidence>
<dbReference type="Proteomes" id="UP001524473">
    <property type="component" value="Unassembled WGS sequence"/>
</dbReference>
<organism evidence="9 10">
    <name type="scientific">Neglectibacter timonensis</name>
    <dbReference type="NCBI Taxonomy" id="1776382"/>
    <lineage>
        <taxon>Bacteria</taxon>
        <taxon>Bacillati</taxon>
        <taxon>Bacillota</taxon>
        <taxon>Clostridia</taxon>
        <taxon>Eubacteriales</taxon>
        <taxon>Oscillospiraceae</taxon>
        <taxon>Neglectibacter</taxon>
    </lineage>
</organism>
<feature type="transmembrane region" description="Helical" evidence="7">
    <location>
        <begin position="62"/>
        <end position="87"/>
    </location>
</feature>
<dbReference type="SUPFAM" id="SSF161098">
    <property type="entry name" value="MetI-like"/>
    <property type="match status" value="1"/>
</dbReference>
<evidence type="ECO:0000256" key="3">
    <source>
        <dbReference type="ARBA" id="ARBA00022475"/>
    </source>
</evidence>
<dbReference type="EMBL" id="JANFZH010000005">
    <property type="protein sequence ID" value="MCQ4838925.1"/>
    <property type="molecule type" value="Genomic_DNA"/>
</dbReference>
<evidence type="ECO:0000259" key="8">
    <source>
        <dbReference type="PROSITE" id="PS50928"/>
    </source>
</evidence>
<comment type="caution">
    <text evidence="9">The sequence shown here is derived from an EMBL/GenBank/DDBJ whole genome shotgun (WGS) entry which is preliminary data.</text>
</comment>
<reference evidence="9 10" key="1">
    <citation type="submission" date="2022-06" db="EMBL/GenBank/DDBJ databases">
        <title>Isolation of gut microbiota from human fecal samples.</title>
        <authorList>
            <person name="Pamer E.G."/>
            <person name="Barat B."/>
            <person name="Waligurski E."/>
            <person name="Medina S."/>
            <person name="Paddock L."/>
            <person name="Mostad J."/>
        </authorList>
    </citation>
    <scope>NUCLEOTIDE SEQUENCE [LARGE SCALE GENOMIC DNA]</scope>
    <source>
        <strain evidence="9 10">DFI.9.73</strain>
    </source>
</reference>
<comment type="similarity">
    <text evidence="7">Belongs to the binding-protein-dependent transport system permease family.</text>
</comment>
<keyword evidence="2 7" id="KW-0813">Transport</keyword>
<feature type="transmembrane region" description="Helical" evidence="7">
    <location>
        <begin position="20"/>
        <end position="42"/>
    </location>
</feature>
<keyword evidence="3" id="KW-1003">Cell membrane</keyword>
<evidence type="ECO:0000313" key="9">
    <source>
        <dbReference type="EMBL" id="MCQ4838925.1"/>
    </source>
</evidence>
<accession>A0ABT1RWB9</accession>
<evidence type="ECO:0000256" key="5">
    <source>
        <dbReference type="ARBA" id="ARBA00022989"/>
    </source>
</evidence>
<dbReference type="CDD" id="cd06261">
    <property type="entry name" value="TM_PBP2"/>
    <property type="match status" value="1"/>
</dbReference>
<dbReference type="InterPro" id="IPR035906">
    <property type="entry name" value="MetI-like_sf"/>
</dbReference>
<name>A0ABT1RWB9_9FIRM</name>
<evidence type="ECO:0000313" key="10">
    <source>
        <dbReference type="Proteomes" id="UP001524473"/>
    </source>
</evidence>
<dbReference type="PANTHER" id="PTHR30151:SF0">
    <property type="entry name" value="ABC TRANSPORTER PERMEASE PROTEIN MJ0413-RELATED"/>
    <property type="match status" value="1"/>
</dbReference>
<keyword evidence="5 7" id="KW-1133">Transmembrane helix</keyword>
<dbReference type="InterPro" id="IPR000515">
    <property type="entry name" value="MetI-like"/>
</dbReference>
<keyword evidence="4 7" id="KW-0812">Transmembrane</keyword>
<sequence length="260" mass="29234">MKQRRVPPELTPGRRRFLRLGAAVFWIAVWQLAAMFIHQEILLASPVSVAARLISLLPEPSFWRAVLFSFSRITLGFLLACLCGILLAGLASRFFWAQVLIQPLMGVIKATPVASFIILVLIWLPSRHLSIFISLLMVTPIIYSNTLAGIGNMDQKLLEMADVFEVPFRRRLRYFHIPQVLPFFRSACAVSLGLCWKAGVAAEVIGLPQGSIGERLYQAKIYLETPELLAWTLVIILISMGFEKLFLCLLDTVSHRLEQG</sequence>